<evidence type="ECO:0000313" key="3">
    <source>
        <dbReference type="Proteomes" id="UP000293142"/>
    </source>
</evidence>
<evidence type="ECO:0000256" key="1">
    <source>
        <dbReference type="ARBA" id="ARBA00008007"/>
    </source>
</evidence>
<reference evidence="2 3" key="1">
    <citation type="submission" date="2019-02" db="EMBL/GenBank/DDBJ databases">
        <title>Paenibacillus sp. nov., isolated from surface-sterilized tissue of Thalictrum simplex L.</title>
        <authorList>
            <person name="Tuo L."/>
        </authorList>
    </citation>
    <scope>NUCLEOTIDE SEQUENCE [LARGE SCALE GENOMIC DNA]</scope>
    <source>
        <strain evidence="2 3">N2SHLJ1</strain>
    </source>
</reference>
<dbReference type="Gene3D" id="3.40.50.2020">
    <property type="match status" value="1"/>
</dbReference>
<proteinExistence type="inferred from homology"/>
<dbReference type="PANTHER" id="PTHR47505:SF1">
    <property type="entry name" value="DNA UTILIZATION PROTEIN YHGH"/>
    <property type="match status" value="1"/>
</dbReference>
<dbReference type="InterPro" id="IPR051910">
    <property type="entry name" value="ComF/GntX_DNA_util-trans"/>
</dbReference>
<name>A0A4Q9DKZ8_9BACL</name>
<dbReference type="AlphaFoldDB" id="A0A4Q9DKZ8"/>
<dbReference type="EMBL" id="SIRE01000022">
    <property type="protein sequence ID" value="TBL72988.1"/>
    <property type="molecule type" value="Genomic_DNA"/>
</dbReference>
<dbReference type="Proteomes" id="UP000293142">
    <property type="component" value="Unassembled WGS sequence"/>
</dbReference>
<dbReference type="PANTHER" id="PTHR47505">
    <property type="entry name" value="DNA UTILIZATION PROTEIN YHGH"/>
    <property type="match status" value="1"/>
</dbReference>
<dbReference type="CDD" id="cd06223">
    <property type="entry name" value="PRTases_typeI"/>
    <property type="match status" value="1"/>
</dbReference>
<dbReference type="SUPFAM" id="SSF53271">
    <property type="entry name" value="PRTase-like"/>
    <property type="match status" value="1"/>
</dbReference>
<protein>
    <submittedName>
        <fullName evidence="2">ComF family protein</fullName>
    </submittedName>
</protein>
<organism evidence="2 3">
    <name type="scientific">Paenibacillus thalictri</name>
    <dbReference type="NCBI Taxonomy" id="2527873"/>
    <lineage>
        <taxon>Bacteria</taxon>
        <taxon>Bacillati</taxon>
        <taxon>Bacillota</taxon>
        <taxon>Bacilli</taxon>
        <taxon>Bacillales</taxon>
        <taxon>Paenibacillaceae</taxon>
        <taxon>Paenibacillus</taxon>
    </lineage>
</organism>
<dbReference type="InterPro" id="IPR029057">
    <property type="entry name" value="PRTase-like"/>
</dbReference>
<dbReference type="InterPro" id="IPR000836">
    <property type="entry name" value="PRTase_dom"/>
</dbReference>
<comment type="caution">
    <text evidence="2">The sequence shown here is derived from an EMBL/GenBank/DDBJ whole genome shotgun (WGS) entry which is preliminary data.</text>
</comment>
<accession>A0A4Q9DKZ8</accession>
<evidence type="ECO:0000313" key="2">
    <source>
        <dbReference type="EMBL" id="TBL72988.1"/>
    </source>
</evidence>
<keyword evidence="3" id="KW-1185">Reference proteome</keyword>
<gene>
    <name evidence="2" type="ORF">EYB31_27565</name>
</gene>
<sequence length="235" mass="26956">MLLTPRRSQCVICGREYHGTNVLNLCAACSSSIPWIREVKCPVCGRYEPCYDCDRRSDTFFVHNRSAVKYDPMMKELLASYKYRGNERLRPLMGAMLMHAYALHKSVAPHNDVIWAVTYVPLSETRLMERGFNQAQQMAEHLAECAKLPVFPLLRRARHTDKQSFKSRGDRLHDMRGAFIVEESTLQQLRELRKRGSVHLLIVDDVYTTGSTLNQCAEVICGAIDIPVYGICWSR</sequence>
<comment type="similarity">
    <text evidence="1">Belongs to the ComF/GntX family.</text>
</comment>